<dbReference type="InterPro" id="IPR037069">
    <property type="entry name" value="AcylCoA_DH/ox_N_sf"/>
</dbReference>
<dbReference type="GO" id="GO:0016712">
    <property type="term" value="F:oxidoreductase activity, acting on paired donors, with incorporation or reduction of molecular oxygen, reduced flavin or flavoprotein as one donor, and incorporation of one atom of oxygen"/>
    <property type="evidence" value="ECO:0007669"/>
    <property type="project" value="TreeGrafter"/>
</dbReference>
<dbReference type="Gene3D" id="1.10.540.10">
    <property type="entry name" value="Acyl-CoA dehydrogenase/oxidase, N-terminal domain"/>
    <property type="match status" value="1"/>
</dbReference>
<keyword evidence="1" id="KW-0560">Oxidoreductase</keyword>
<sequence>MVAESTVGLGASAEKAALIAGQYAEAADAARVLPAEVAEALAAAGFARHFVPGRWGGSDGAVADLLEAAATVGRACPSAAWCAAVAAGAARMGVFLPRDGQAELWAQGPDSVVVGALVPSGECRPVPGGWVLSGTWPSTSAVDHSDWALVAVPVRTDAQARIFFFAVPRKDYGVTDSWFTVGMRGTGSNTLTMHEVFVPAHRVFDREAMLRGQAVDSTAPCHRVPLRAVSGVLFAAPALGAARGAFAAWSASMTDRLVAPGAAPALRSQAQQVAARSAGEIDAAELLLRRVARACDRGGLSPAEAVRMPYDCALAVDLLVGAVERVFRAAGSRGQSTAGPLQRLWRDIHCLSTHVALQAETAGAAYGDHLLGVAVPPGTVQERER</sequence>
<dbReference type="PANTHER" id="PTHR48083">
    <property type="entry name" value="MEDIUM-CHAIN SPECIFIC ACYL-COA DEHYDROGENASE, MITOCHONDRIAL-RELATED"/>
    <property type="match status" value="1"/>
</dbReference>
<dbReference type="RefSeq" id="WP_130510358.1">
    <property type="nucleotide sequence ID" value="NZ_SHKY01000001.1"/>
</dbReference>
<reference evidence="3 4" key="1">
    <citation type="submission" date="2019-02" db="EMBL/GenBank/DDBJ databases">
        <title>Sequencing the genomes of 1000 actinobacteria strains.</title>
        <authorList>
            <person name="Klenk H.-P."/>
        </authorList>
    </citation>
    <scope>NUCLEOTIDE SEQUENCE [LARGE SCALE GENOMIC DNA]</scope>
    <source>
        <strain evidence="3 4">DSM 45162</strain>
    </source>
</reference>
<dbReference type="EMBL" id="SHKY01000001">
    <property type="protein sequence ID" value="RZU51614.1"/>
    <property type="molecule type" value="Genomic_DNA"/>
</dbReference>
<keyword evidence="3" id="KW-0503">Monooxygenase</keyword>
<dbReference type="PIRSF" id="PIRSF016578">
    <property type="entry name" value="HsaA"/>
    <property type="match status" value="1"/>
</dbReference>
<gene>
    <name evidence="3" type="ORF">EV385_3447</name>
</gene>
<dbReference type="GO" id="GO:0005737">
    <property type="term" value="C:cytoplasm"/>
    <property type="evidence" value="ECO:0007669"/>
    <property type="project" value="TreeGrafter"/>
</dbReference>
<dbReference type="PANTHER" id="PTHR48083:SF19">
    <property type="entry name" value="FLAVIN-DEPENDENT MONOOXYGENASE, OXYGENASE SUBUNIT HSAA"/>
    <property type="match status" value="1"/>
</dbReference>
<dbReference type="InterPro" id="IPR046373">
    <property type="entry name" value="Acyl-CoA_Oxase/DH_mid-dom_sf"/>
</dbReference>
<dbReference type="InterPro" id="IPR013107">
    <property type="entry name" value="Acyl-CoA_DH_C"/>
</dbReference>
<dbReference type="Gene3D" id="1.20.140.10">
    <property type="entry name" value="Butyryl-CoA Dehydrogenase, subunit A, domain 3"/>
    <property type="match status" value="1"/>
</dbReference>
<evidence type="ECO:0000313" key="3">
    <source>
        <dbReference type="EMBL" id="RZU51614.1"/>
    </source>
</evidence>
<dbReference type="OrthoDB" id="3402961at2"/>
<name>A0A4Q7ZLX3_9ACTN</name>
<dbReference type="AlphaFoldDB" id="A0A4Q7ZLX3"/>
<dbReference type="Gene3D" id="2.40.110.10">
    <property type="entry name" value="Butyryl-CoA Dehydrogenase, subunit A, domain 2"/>
    <property type="match status" value="1"/>
</dbReference>
<keyword evidence="4" id="KW-1185">Reference proteome</keyword>
<dbReference type="GO" id="GO:0050660">
    <property type="term" value="F:flavin adenine dinucleotide binding"/>
    <property type="evidence" value="ECO:0007669"/>
    <property type="project" value="InterPro"/>
</dbReference>
<protein>
    <submittedName>
        <fullName evidence="3">Two-component flavin-dependent monooxygenase</fullName>
    </submittedName>
</protein>
<organism evidence="3 4">
    <name type="scientific">Krasilnikovia cinnamomea</name>
    <dbReference type="NCBI Taxonomy" id="349313"/>
    <lineage>
        <taxon>Bacteria</taxon>
        <taxon>Bacillati</taxon>
        <taxon>Actinomycetota</taxon>
        <taxon>Actinomycetes</taxon>
        <taxon>Micromonosporales</taxon>
        <taxon>Micromonosporaceae</taxon>
        <taxon>Krasilnikovia</taxon>
    </lineage>
</organism>
<dbReference type="InterPro" id="IPR009100">
    <property type="entry name" value="AcylCoA_DH/oxidase_NM_dom_sf"/>
</dbReference>
<comment type="caution">
    <text evidence="3">The sequence shown here is derived from an EMBL/GenBank/DDBJ whole genome shotgun (WGS) entry which is preliminary data.</text>
</comment>
<dbReference type="SUPFAM" id="SSF56645">
    <property type="entry name" value="Acyl-CoA dehydrogenase NM domain-like"/>
    <property type="match status" value="1"/>
</dbReference>
<dbReference type="SUPFAM" id="SSF47203">
    <property type="entry name" value="Acyl-CoA dehydrogenase C-terminal domain-like"/>
    <property type="match status" value="1"/>
</dbReference>
<evidence type="ECO:0000259" key="2">
    <source>
        <dbReference type="Pfam" id="PF08028"/>
    </source>
</evidence>
<dbReference type="Pfam" id="PF08028">
    <property type="entry name" value="Acyl-CoA_dh_2"/>
    <property type="match status" value="1"/>
</dbReference>
<dbReference type="Proteomes" id="UP000292564">
    <property type="component" value="Unassembled WGS sequence"/>
</dbReference>
<dbReference type="InterPro" id="IPR036250">
    <property type="entry name" value="AcylCo_DH-like_C"/>
</dbReference>
<evidence type="ECO:0000313" key="4">
    <source>
        <dbReference type="Proteomes" id="UP000292564"/>
    </source>
</evidence>
<evidence type="ECO:0000256" key="1">
    <source>
        <dbReference type="ARBA" id="ARBA00023002"/>
    </source>
</evidence>
<proteinExistence type="predicted"/>
<feature type="domain" description="Acyl-CoA dehydrogenase C-terminal" evidence="2">
    <location>
        <begin position="233"/>
        <end position="358"/>
    </location>
</feature>
<dbReference type="GO" id="GO:0033539">
    <property type="term" value="P:fatty acid beta-oxidation using acyl-CoA dehydrogenase"/>
    <property type="evidence" value="ECO:0007669"/>
    <property type="project" value="TreeGrafter"/>
</dbReference>
<dbReference type="InterPro" id="IPR050741">
    <property type="entry name" value="Acyl-CoA_dehydrogenase"/>
</dbReference>
<accession>A0A4Q7ZLX3</accession>
<dbReference type="GO" id="GO:0003995">
    <property type="term" value="F:acyl-CoA dehydrogenase activity"/>
    <property type="evidence" value="ECO:0007669"/>
    <property type="project" value="TreeGrafter"/>
</dbReference>